<keyword evidence="3" id="KW-1185">Reference proteome</keyword>
<evidence type="ECO:0000313" key="3">
    <source>
        <dbReference type="Proteomes" id="UP000002051"/>
    </source>
</evidence>
<gene>
    <name evidence="1" type="ordered locus">MTR_7g095940</name>
</gene>
<accession>A0A072U3Y0</accession>
<name>A0A072U3Y0_MEDTR</name>
<organism evidence="1 3">
    <name type="scientific">Medicago truncatula</name>
    <name type="common">Barrel medic</name>
    <name type="synonym">Medicago tribuloides</name>
    <dbReference type="NCBI Taxonomy" id="3880"/>
    <lineage>
        <taxon>Eukaryota</taxon>
        <taxon>Viridiplantae</taxon>
        <taxon>Streptophyta</taxon>
        <taxon>Embryophyta</taxon>
        <taxon>Tracheophyta</taxon>
        <taxon>Spermatophyta</taxon>
        <taxon>Magnoliopsida</taxon>
        <taxon>eudicotyledons</taxon>
        <taxon>Gunneridae</taxon>
        <taxon>Pentapetalae</taxon>
        <taxon>rosids</taxon>
        <taxon>fabids</taxon>
        <taxon>Fabales</taxon>
        <taxon>Fabaceae</taxon>
        <taxon>Papilionoideae</taxon>
        <taxon>50 kb inversion clade</taxon>
        <taxon>NPAAA clade</taxon>
        <taxon>Hologalegina</taxon>
        <taxon>IRL clade</taxon>
        <taxon>Trifolieae</taxon>
        <taxon>Medicago</taxon>
    </lineage>
</organism>
<proteinExistence type="predicted"/>
<protein>
    <submittedName>
        <fullName evidence="1 2">Uncharacterized protein</fullName>
    </submittedName>
</protein>
<dbReference type="Proteomes" id="UP000002051">
    <property type="component" value="Unassembled WGS sequence"/>
</dbReference>
<sequence length="77" mass="9049">MRKEQFFNQPNANDSLTDDGLFRVVHKTDIFTRLHTFKGDTRKEQFLNQLNAKISSTDDGLFKVVHKINELAYMVKF</sequence>
<evidence type="ECO:0000313" key="1">
    <source>
        <dbReference type="EMBL" id="KEH23843.1"/>
    </source>
</evidence>
<dbReference type="EMBL" id="CM001223">
    <property type="protein sequence ID" value="KEH23843.1"/>
    <property type="molecule type" value="Genomic_DNA"/>
</dbReference>
<reference evidence="1 3" key="1">
    <citation type="journal article" date="2011" name="Nature">
        <title>The Medicago genome provides insight into the evolution of rhizobial symbioses.</title>
        <authorList>
            <person name="Young N.D."/>
            <person name="Debelle F."/>
            <person name="Oldroyd G.E."/>
            <person name="Geurts R."/>
            <person name="Cannon S.B."/>
            <person name="Udvardi M.K."/>
            <person name="Benedito V.A."/>
            <person name="Mayer K.F."/>
            <person name="Gouzy J."/>
            <person name="Schoof H."/>
            <person name="Van de Peer Y."/>
            <person name="Proost S."/>
            <person name="Cook D.R."/>
            <person name="Meyers B.C."/>
            <person name="Spannagl M."/>
            <person name="Cheung F."/>
            <person name="De Mita S."/>
            <person name="Krishnakumar V."/>
            <person name="Gundlach H."/>
            <person name="Zhou S."/>
            <person name="Mudge J."/>
            <person name="Bharti A.K."/>
            <person name="Murray J.D."/>
            <person name="Naoumkina M.A."/>
            <person name="Rosen B."/>
            <person name="Silverstein K.A."/>
            <person name="Tang H."/>
            <person name="Rombauts S."/>
            <person name="Zhao P.X."/>
            <person name="Zhou P."/>
            <person name="Barbe V."/>
            <person name="Bardou P."/>
            <person name="Bechner M."/>
            <person name="Bellec A."/>
            <person name="Berger A."/>
            <person name="Berges H."/>
            <person name="Bidwell S."/>
            <person name="Bisseling T."/>
            <person name="Choisne N."/>
            <person name="Couloux A."/>
            <person name="Denny R."/>
            <person name="Deshpande S."/>
            <person name="Dai X."/>
            <person name="Doyle J.J."/>
            <person name="Dudez A.M."/>
            <person name="Farmer A.D."/>
            <person name="Fouteau S."/>
            <person name="Franken C."/>
            <person name="Gibelin C."/>
            <person name="Gish J."/>
            <person name="Goldstein S."/>
            <person name="Gonzalez A.J."/>
            <person name="Green P.J."/>
            <person name="Hallab A."/>
            <person name="Hartog M."/>
            <person name="Hua A."/>
            <person name="Humphray S.J."/>
            <person name="Jeong D.H."/>
            <person name="Jing Y."/>
            <person name="Jocker A."/>
            <person name="Kenton S.M."/>
            <person name="Kim D.J."/>
            <person name="Klee K."/>
            <person name="Lai H."/>
            <person name="Lang C."/>
            <person name="Lin S."/>
            <person name="Macmil S.L."/>
            <person name="Magdelenat G."/>
            <person name="Matthews L."/>
            <person name="McCorrison J."/>
            <person name="Monaghan E.L."/>
            <person name="Mun J.H."/>
            <person name="Najar F.Z."/>
            <person name="Nicholson C."/>
            <person name="Noirot C."/>
            <person name="O'Bleness M."/>
            <person name="Paule C.R."/>
            <person name="Poulain J."/>
            <person name="Prion F."/>
            <person name="Qin B."/>
            <person name="Qu C."/>
            <person name="Retzel E.F."/>
            <person name="Riddle C."/>
            <person name="Sallet E."/>
            <person name="Samain S."/>
            <person name="Samson N."/>
            <person name="Sanders I."/>
            <person name="Saurat O."/>
            <person name="Scarpelli C."/>
            <person name="Schiex T."/>
            <person name="Segurens B."/>
            <person name="Severin A.J."/>
            <person name="Sherrier D.J."/>
            <person name="Shi R."/>
            <person name="Sims S."/>
            <person name="Singer S.R."/>
            <person name="Sinharoy S."/>
            <person name="Sterck L."/>
            <person name="Viollet A."/>
            <person name="Wang B.B."/>
            <person name="Wang K."/>
            <person name="Wang M."/>
            <person name="Wang X."/>
            <person name="Warfsmann J."/>
            <person name="Weissenbach J."/>
            <person name="White D.D."/>
            <person name="White J.D."/>
            <person name="Wiley G.B."/>
            <person name="Wincker P."/>
            <person name="Xing Y."/>
            <person name="Yang L."/>
            <person name="Yao Z."/>
            <person name="Ying F."/>
            <person name="Zhai J."/>
            <person name="Zhou L."/>
            <person name="Zuber A."/>
            <person name="Denarie J."/>
            <person name="Dixon R.A."/>
            <person name="May G.D."/>
            <person name="Schwartz D.C."/>
            <person name="Rogers J."/>
            <person name="Quetier F."/>
            <person name="Town C.D."/>
            <person name="Roe B.A."/>
        </authorList>
    </citation>
    <scope>NUCLEOTIDE SEQUENCE [LARGE SCALE GENOMIC DNA]</scope>
    <source>
        <strain evidence="1">A17</strain>
        <strain evidence="2 3">cv. Jemalong A17</strain>
    </source>
</reference>
<dbReference type="AlphaFoldDB" id="A0A072U3Y0"/>
<dbReference type="EnsemblPlants" id="KEH23843">
    <property type="protein sequence ID" value="KEH23843"/>
    <property type="gene ID" value="MTR_7g095940"/>
</dbReference>
<evidence type="ECO:0000313" key="2">
    <source>
        <dbReference type="EnsemblPlants" id="KEH23843"/>
    </source>
</evidence>
<dbReference type="HOGENOM" id="CLU_2641912_0_0_1"/>
<reference evidence="1 3" key="2">
    <citation type="journal article" date="2014" name="BMC Genomics">
        <title>An improved genome release (version Mt4.0) for the model legume Medicago truncatula.</title>
        <authorList>
            <person name="Tang H."/>
            <person name="Krishnakumar V."/>
            <person name="Bidwell S."/>
            <person name="Rosen B."/>
            <person name="Chan A."/>
            <person name="Zhou S."/>
            <person name="Gentzbittel L."/>
            <person name="Childs K.L."/>
            <person name="Yandell M."/>
            <person name="Gundlach H."/>
            <person name="Mayer K.F."/>
            <person name="Schwartz D.C."/>
            <person name="Town C.D."/>
        </authorList>
    </citation>
    <scope>GENOME REANNOTATION</scope>
    <source>
        <strain evidence="1">A17</strain>
        <strain evidence="2 3">cv. Jemalong A17</strain>
    </source>
</reference>
<reference evidence="2" key="3">
    <citation type="submission" date="2015-04" db="UniProtKB">
        <authorList>
            <consortium name="EnsemblPlants"/>
        </authorList>
    </citation>
    <scope>IDENTIFICATION</scope>
    <source>
        <strain evidence="2">cv. Jemalong A17</strain>
    </source>
</reference>